<organism evidence="2 3">
    <name type="scientific">Sorangium cellulosum</name>
    <name type="common">Polyangium cellulosum</name>
    <dbReference type="NCBI Taxonomy" id="56"/>
    <lineage>
        <taxon>Bacteria</taxon>
        <taxon>Pseudomonadati</taxon>
        <taxon>Myxococcota</taxon>
        <taxon>Polyangia</taxon>
        <taxon>Polyangiales</taxon>
        <taxon>Polyangiaceae</taxon>
        <taxon>Sorangium</taxon>
    </lineage>
</organism>
<protein>
    <recommendedName>
        <fullName evidence="4">Secreted protein</fullName>
    </recommendedName>
</protein>
<keyword evidence="1" id="KW-0732">Signal</keyword>
<dbReference type="RefSeq" id="WP_129576977.1">
    <property type="nucleotide sequence ID" value="NZ_CP012672.1"/>
</dbReference>
<gene>
    <name evidence="2" type="ORF">SOCE836_058120</name>
</gene>
<reference evidence="2 3" key="1">
    <citation type="submission" date="2015-09" db="EMBL/GenBank/DDBJ databases">
        <title>Sorangium comparison.</title>
        <authorList>
            <person name="Zaburannyi N."/>
            <person name="Bunk B."/>
            <person name="Overmann J."/>
            <person name="Mueller R."/>
        </authorList>
    </citation>
    <scope>NUCLEOTIDE SEQUENCE [LARGE SCALE GENOMIC DNA]</scope>
    <source>
        <strain evidence="2 3">So ce836</strain>
    </source>
</reference>
<feature type="signal peptide" evidence="1">
    <location>
        <begin position="1"/>
        <end position="18"/>
    </location>
</feature>
<dbReference type="EMBL" id="CP012672">
    <property type="protein sequence ID" value="AUX33651.1"/>
    <property type="molecule type" value="Genomic_DNA"/>
</dbReference>
<dbReference type="AlphaFoldDB" id="A0A4P2QUA5"/>
<evidence type="ECO:0008006" key="4">
    <source>
        <dbReference type="Google" id="ProtNLM"/>
    </source>
</evidence>
<evidence type="ECO:0000256" key="1">
    <source>
        <dbReference type="SAM" id="SignalP"/>
    </source>
</evidence>
<proteinExistence type="predicted"/>
<evidence type="ECO:0000313" key="2">
    <source>
        <dbReference type="EMBL" id="AUX33651.1"/>
    </source>
</evidence>
<sequence length="332" mass="35841">MRCGGSFLLVLGTSVSLAMVPTRAAGAVDLTCASSATLEALVSCIRDHLPGRGSRRFVAPSFMEMSAWRSVAFAMLRGDCGFALPYSLSPLAQNRRFHDAETGRSYCVLMETADWDGDGIFDRGFGAFIVDASAERELSHQVAHPISDTGTETQAVTIFKETRSRTFLLAGAHRDASPGEGGLLGSSASWDAAHNTATMFHATHMEIMAYYGEKPWWAIQWHGMAEDTCERVDVHLSHGVDTPPAAGDKILELRAHLLAREPTWRISVAGSGLCSLDATSNVQGRLLNIAPAGGSFGALAAPLSTRRFVHIEQHAGFRDPDRWVDAVLATWP</sequence>
<accession>A0A4P2QUA5</accession>
<name>A0A4P2QUA5_SORCE</name>
<evidence type="ECO:0000313" key="3">
    <source>
        <dbReference type="Proteomes" id="UP000295497"/>
    </source>
</evidence>
<feature type="chain" id="PRO_5020795129" description="Secreted protein" evidence="1">
    <location>
        <begin position="19"/>
        <end position="332"/>
    </location>
</feature>
<dbReference type="Proteomes" id="UP000295497">
    <property type="component" value="Chromosome"/>
</dbReference>